<accession>A0ABS8Z0X7</accession>
<dbReference type="SUPFAM" id="SSF47413">
    <property type="entry name" value="lambda repressor-like DNA-binding domains"/>
    <property type="match status" value="1"/>
</dbReference>
<proteinExistence type="predicted"/>
<comment type="caution">
    <text evidence="2">The sequence shown here is derived from an EMBL/GenBank/DDBJ whole genome shotgun (WGS) entry which is preliminary data.</text>
</comment>
<dbReference type="Proteomes" id="UP001521181">
    <property type="component" value="Unassembled WGS sequence"/>
</dbReference>
<dbReference type="InterPro" id="IPR001387">
    <property type="entry name" value="Cro/C1-type_HTH"/>
</dbReference>
<sequence>MDLSVRTADQIGEAIRRARKARGWTQSDISARTNLRVATISSLENGDAGTKLATLLAVMAALGLEFRVVDRGSMVEIEDIF</sequence>
<dbReference type="PROSITE" id="PS50943">
    <property type="entry name" value="HTH_CROC1"/>
    <property type="match status" value="1"/>
</dbReference>
<dbReference type="CDD" id="cd00093">
    <property type="entry name" value="HTH_XRE"/>
    <property type="match status" value="1"/>
</dbReference>
<dbReference type="SMART" id="SM00530">
    <property type="entry name" value="HTH_XRE"/>
    <property type="match status" value="1"/>
</dbReference>
<evidence type="ECO:0000313" key="2">
    <source>
        <dbReference type="EMBL" id="MCE5975060.1"/>
    </source>
</evidence>
<dbReference type="InterPro" id="IPR010982">
    <property type="entry name" value="Lambda_DNA-bd_dom_sf"/>
</dbReference>
<feature type="domain" description="HTH cro/C1-type" evidence="1">
    <location>
        <begin position="15"/>
        <end position="69"/>
    </location>
</feature>
<keyword evidence="3" id="KW-1185">Reference proteome</keyword>
<protein>
    <submittedName>
        <fullName evidence="2">Helix-turn-helix domain-containing protein</fullName>
    </submittedName>
</protein>
<dbReference type="EMBL" id="JAJUOS010000016">
    <property type="protein sequence ID" value="MCE5975060.1"/>
    <property type="molecule type" value="Genomic_DNA"/>
</dbReference>
<dbReference type="RefSeq" id="WP_233677994.1">
    <property type="nucleotide sequence ID" value="NZ_JAJUOS010000016.1"/>
</dbReference>
<organism evidence="2 3">
    <name type="scientific">Rhodobacter flavimaris</name>
    <dbReference type="NCBI Taxonomy" id="2907145"/>
    <lineage>
        <taxon>Bacteria</taxon>
        <taxon>Pseudomonadati</taxon>
        <taxon>Pseudomonadota</taxon>
        <taxon>Alphaproteobacteria</taxon>
        <taxon>Rhodobacterales</taxon>
        <taxon>Rhodobacter group</taxon>
        <taxon>Rhodobacter</taxon>
    </lineage>
</organism>
<evidence type="ECO:0000259" key="1">
    <source>
        <dbReference type="PROSITE" id="PS50943"/>
    </source>
</evidence>
<dbReference type="Pfam" id="PF01381">
    <property type="entry name" value="HTH_3"/>
    <property type="match status" value="1"/>
</dbReference>
<name>A0ABS8Z0X7_9RHOB</name>
<gene>
    <name evidence="2" type="ORF">LZA78_16400</name>
</gene>
<evidence type="ECO:0000313" key="3">
    <source>
        <dbReference type="Proteomes" id="UP001521181"/>
    </source>
</evidence>
<reference evidence="2 3" key="1">
    <citation type="submission" date="2021-12" db="EMBL/GenBank/DDBJ databases">
        <title>Sinirhodobacter sp. WL0062 is a bacterium isolated from seawater.</title>
        <authorList>
            <person name="Wang L."/>
            <person name="He W."/>
            <person name="Zhang D.-F."/>
        </authorList>
    </citation>
    <scope>NUCLEOTIDE SEQUENCE [LARGE SCALE GENOMIC DNA]</scope>
    <source>
        <strain evidence="2 3">WL0062</strain>
    </source>
</reference>
<dbReference type="Gene3D" id="1.10.260.40">
    <property type="entry name" value="lambda repressor-like DNA-binding domains"/>
    <property type="match status" value="1"/>
</dbReference>